<evidence type="ECO:0000259" key="1">
    <source>
        <dbReference type="PROSITE" id="PS50965"/>
    </source>
</evidence>
<dbReference type="Pfam" id="PF08378">
    <property type="entry name" value="NERD"/>
    <property type="match status" value="1"/>
</dbReference>
<keyword evidence="3" id="KW-1185">Reference proteome</keyword>
<gene>
    <name evidence="2" type="ORF">D4T97_010535</name>
</gene>
<comment type="caution">
    <text evidence="2">The sequence shown here is derived from an EMBL/GenBank/DDBJ whole genome shotgun (WGS) entry which is preliminary data.</text>
</comment>
<dbReference type="PROSITE" id="PS50965">
    <property type="entry name" value="NERD"/>
    <property type="match status" value="1"/>
</dbReference>
<name>A0A429XZA8_9BACI</name>
<dbReference type="EMBL" id="QYTV02000004">
    <property type="protein sequence ID" value="RST74110.1"/>
    <property type="molecule type" value="Genomic_DNA"/>
</dbReference>
<dbReference type="InterPro" id="IPR011528">
    <property type="entry name" value="NERD"/>
</dbReference>
<organism evidence="2 3">
    <name type="scientific">Siminovitchia acidinfaciens</name>
    <dbReference type="NCBI Taxonomy" id="2321395"/>
    <lineage>
        <taxon>Bacteria</taxon>
        <taxon>Bacillati</taxon>
        <taxon>Bacillota</taxon>
        <taxon>Bacilli</taxon>
        <taxon>Bacillales</taxon>
        <taxon>Bacillaceae</taxon>
        <taxon>Siminovitchia</taxon>
    </lineage>
</organism>
<evidence type="ECO:0000313" key="3">
    <source>
        <dbReference type="Proteomes" id="UP000287156"/>
    </source>
</evidence>
<evidence type="ECO:0000313" key="2">
    <source>
        <dbReference type="EMBL" id="RST74110.1"/>
    </source>
</evidence>
<dbReference type="Proteomes" id="UP000287156">
    <property type="component" value="Unassembled WGS sequence"/>
</dbReference>
<accession>A0A429XZA8</accession>
<sequence>MIKKFRKIPLIILIMEALLRRIHPNHPSRGKIEDELRFRRSGYHGELQLDYFMAQLPRHGHYILQDLRLPLSNNTFFQIDSLLLSRFYFTNYEAKNHSGTLIFEEQQMLRTYEGSTESYPNPIIQAENQQYHLENLIRKHLNITLPSTSFVVVTNPSSIIKFDSQYEHIASKKVIRPAAIRQKSELFWKNHQEPLLSNADLQKICRRLLKLDTPLKIDILKEFHIKKSDIYLGIICANCKCAPMIRAIGTWKCKNCGFSDKMAHAQALIDYFLLVGDTITNRQFRYFLQSDSISVAAKLLASLDLPFKGTFKDRKYYLSLDGLRKWV</sequence>
<protein>
    <submittedName>
        <fullName evidence="2">NERD domain-containing protein</fullName>
    </submittedName>
</protein>
<proteinExistence type="predicted"/>
<reference evidence="2" key="1">
    <citation type="submission" date="2018-12" db="EMBL/GenBank/DDBJ databases">
        <authorList>
            <person name="Sun L."/>
            <person name="Chen Z."/>
        </authorList>
    </citation>
    <scope>NUCLEOTIDE SEQUENCE [LARGE SCALE GENOMIC DNA]</scope>
    <source>
        <strain evidence="2">3-2-2</strain>
    </source>
</reference>
<feature type="domain" description="NERD" evidence="1">
    <location>
        <begin position="41"/>
        <end position="156"/>
    </location>
</feature>
<dbReference type="AlphaFoldDB" id="A0A429XZA8"/>